<dbReference type="Proteomes" id="UP000011676">
    <property type="component" value="Unassembled WGS sequence"/>
</dbReference>
<sequence>MMKTLCCWHAYEQTRFVLQSIMDLFTKEELPFENLYRTHMFVTDIS</sequence>
<dbReference type="EMBL" id="AHSR01000041">
    <property type="protein sequence ID" value="EMC22521.1"/>
    <property type="molecule type" value="Genomic_DNA"/>
</dbReference>
<protein>
    <submittedName>
        <fullName evidence="1">Uncharacterized protein</fullName>
    </submittedName>
</protein>
<evidence type="ECO:0000313" key="2">
    <source>
        <dbReference type="Proteomes" id="UP000011676"/>
    </source>
</evidence>
<accession>A0A829BFJ8</accession>
<comment type="caution">
    <text evidence="1">The sequence shown here is derived from an EMBL/GenBank/DDBJ whole genome shotgun (WGS) entry which is preliminary data.</text>
</comment>
<name>A0A829BFJ8_STRMG</name>
<dbReference type="AlphaFoldDB" id="A0A829BFJ8"/>
<gene>
    <name evidence="1" type="ORF">SMU82_08400</name>
</gene>
<reference evidence="1 2" key="1">
    <citation type="journal article" date="2013" name="Mol. Biol. Evol.">
        <title>Evolutionary and population genomics of the cavity causing bacteria Streptococcus mutans.</title>
        <authorList>
            <person name="Cornejo O.E."/>
            <person name="Lefebure T."/>
            <person name="Pavinski Bitar P.D."/>
            <person name="Lang P."/>
            <person name="Richards V.P."/>
            <person name="Eilertson K."/>
            <person name="Do T."/>
            <person name="Beighton D."/>
            <person name="Zeng L."/>
            <person name="Ahn S.J."/>
            <person name="Burne R.A."/>
            <person name="Siepel A."/>
            <person name="Bustamante C.D."/>
            <person name="Stanhope M.J."/>
        </authorList>
    </citation>
    <scope>NUCLEOTIDE SEQUENCE [LARGE SCALE GENOMIC DNA]</scope>
    <source>
        <strain evidence="1 2">SM6</strain>
    </source>
</reference>
<evidence type="ECO:0000313" key="1">
    <source>
        <dbReference type="EMBL" id="EMC22521.1"/>
    </source>
</evidence>
<proteinExistence type="predicted"/>
<organism evidence="1 2">
    <name type="scientific">Streptococcus mutans SM6</name>
    <dbReference type="NCBI Taxonomy" id="857119"/>
    <lineage>
        <taxon>Bacteria</taxon>
        <taxon>Bacillati</taxon>
        <taxon>Bacillota</taxon>
        <taxon>Bacilli</taxon>
        <taxon>Lactobacillales</taxon>
        <taxon>Streptococcaceae</taxon>
        <taxon>Streptococcus</taxon>
    </lineage>
</organism>
<dbReference type="RefSeq" id="WP_002266827.1">
    <property type="nucleotide sequence ID" value="NZ_AHSR01000041.1"/>
</dbReference>